<dbReference type="Proteomes" id="UP000838821">
    <property type="component" value="Unassembled WGS sequence"/>
</dbReference>
<feature type="region of interest" description="Disordered" evidence="1">
    <location>
        <begin position="1"/>
        <end position="49"/>
    </location>
</feature>
<proteinExistence type="predicted"/>
<name>A0ABM9C6P2_9BACL</name>
<dbReference type="EMBL" id="CAKMMW010000006">
    <property type="protein sequence ID" value="CAH1204245.1"/>
    <property type="molecule type" value="Genomic_DNA"/>
</dbReference>
<accession>A0ABM9C6P2</accession>
<gene>
    <name evidence="2" type="ORF">PAECIP111891_02457</name>
</gene>
<feature type="compositionally biased region" description="Polar residues" evidence="1">
    <location>
        <begin position="1"/>
        <end position="11"/>
    </location>
</feature>
<dbReference type="InterPro" id="IPR025435">
    <property type="entry name" value="YfhD-like"/>
</dbReference>
<evidence type="ECO:0008006" key="4">
    <source>
        <dbReference type="Google" id="ProtNLM"/>
    </source>
</evidence>
<evidence type="ECO:0000313" key="2">
    <source>
        <dbReference type="EMBL" id="CAH1204245.1"/>
    </source>
</evidence>
<feature type="compositionally biased region" description="Basic and acidic residues" evidence="1">
    <location>
        <begin position="27"/>
        <end position="49"/>
    </location>
</feature>
<organism evidence="2 3">
    <name type="scientific">Paenibacillus allorhizoplanae</name>
    <dbReference type="NCBI Taxonomy" id="2905648"/>
    <lineage>
        <taxon>Bacteria</taxon>
        <taxon>Bacillati</taxon>
        <taxon>Bacillota</taxon>
        <taxon>Bacilli</taxon>
        <taxon>Bacillales</taxon>
        <taxon>Paenibacillaceae</taxon>
        <taxon>Paenibacillus</taxon>
    </lineage>
</organism>
<reference evidence="2" key="1">
    <citation type="submission" date="2022-01" db="EMBL/GenBank/DDBJ databases">
        <authorList>
            <person name="Criscuolo A."/>
        </authorList>
    </citation>
    <scope>NUCLEOTIDE SEQUENCE</scope>
    <source>
        <strain evidence="2">CIP111891</strain>
    </source>
</reference>
<dbReference type="Pfam" id="PF14151">
    <property type="entry name" value="YfhD"/>
    <property type="match status" value="1"/>
</dbReference>
<evidence type="ECO:0000313" key="3">
    <source>
        <dbReference type="Proteomes" id="UP000838821"/>
    </source>
</evidence>
<sequence length="49" mass="5525">MNQKNNNQGQSDLPVAKQEDVEFSAEVADRDDFEAAERAQAADDRQEDQ</sequence>
<dbReference type="RefSeq" id="WP_236287435.1">
    <property type="nucleotide sequence ID" value="NZ_CAKMMW010000006.1"/>
</dbReference>
<comment type="caution">
    <text evidence="2">The sequence shown here is derived from an EMBL/GenBank/DDBJ whole genome shotgun (WGS) entry which is preliminary data.</text>
</comment>
<protein>
    <recommendedName>
        <fullName evidence="4">YfhD family protein</fullName>
    </recommendedName>
</protein>
<evidence type="ECO:0000256" key="1">
    <source>
        <dbReference type="SAM" id="MobiDB-lite"/>
    </source>
</evidence>
<keyword evidence="3" id="KW-1185">Reference proteome</keyword>